<dbReference type="OrthoDB" id="9804243at2"/>
<evidence type="ECO:0000259" key="11">
    <source>
        <dbReference type="SMART" id="SM00363"/>
    </source>
</evidence>
<evidence type="ECO:0000313" key="13">
    <source>
        <dbReference type="Proteomes" id="UP000319342"/>
    </source>
</evidence>
<dbReference type="InterPro" id="IPR002305">
    <property type="entry name" value="aa-tRNA-synth_Ic"/>
</dbReference>
<dbReference type="PROSITE" id="PS50889">
    <property type="entry name" value="S4"/>
    <property type="match status" value="1"/>
</dbReference>
<evidence type="ECO:0000256" key="5">
    <source>
        <dbReference type="ARBA" id="ARBA00022884"/>
    </source>
</evidence>
<reference evidence="12 13" key="1">
    <citation type="submission" date="2019-02" db="EMBL/GenBank/DDBJ databases">
        <title>Deep-cultivation of Planctomycetes and their phenomic and genomic characterization uncovers novel biology.</title>
        <authorList>
            <person name="Wiegand S."/>
            <person name="Jogler M."/>
            <person name="Boedeker C."/>
            <person name="Pinto D."/>
            <person name="Vollmers J."/>
            <person name="Rivas-Marin E."/>
            <person name="Kohn T."/>
            <person name="Peeters S.H."/>
            <person name="Heuer A."/>
            <person name="Rast P."/>
            <person name="Oberbeckmann S."/>
            <person name="Bunk B."/>
            <person name="Jeske O."/>
            <person name="Meyerdierks A."/>
            <person name="Storesund J.E."/>
            <person name="Kallscheuer N."/>
            <person name="Luecker S."/>
            <person name="Lage O.M."/>
            <person name="Pohl T."/>
            <person name="Merkel B.J."/>
            <person name="Hornburger P."/>
            <person name="Mueller R.-W."/>
            <person name="Bruemmer F."/>
            <person name="Labrenz M."/>
            <person name="Spormann A.M."/>
            <person name="Op den Camp H."/>
            <person name="Overmann J."/>
            <person name="Amann R."/>
            <person name="Jetten M.S.M."/>
            <person name="Mascher T."/>
            <person name="Medema M.H."/>
            <person name="Devos D.P."/>
            <person name="Kaster A.-K."/>
            <person name="Ovreas L."/>
            <person name="Rohde M."/>
            <person name="Galperin M.Y."/>
            <person name="Jogler C."/>
        </authorList>
    </citation>
    <scope>NUCLEOTIDE SEQUENCE [LARGE SCALE GENOMIC DNA]</scope>
    <source>
        <strain evidence="12 13">Pla163</strain>
    </source>
</reference>
<dbReference type="Gene3D" id="3.40.50.620">
    <property type="entry name" value="HUPs"/>
    <property type="match status" value="1"/>
</dbReference>
<keyword evidence="5 10" id="KW-0694">RNA-binding</keyword>
<comment type="subunit">
    <text evidence="9">Homodimer.</text>
</comment>
<organism evidence="12 13">
    <name type="scientific">Rohdeia mirabilis</name>
    <dbReference type="NCBI Taxonomy" id="2528008"/>
    <lineage>
        <taxon>Bacteria</taxon>
        <taxon>Pseudomonadati</taxon>
        <taxon>Planctomycetota</taxon>
        <taxon>Planctomycetia</taxon>
        <taxon>Planctomycetia incertae sedis</taxon>
        <taxon>Rohdeia</taxon>
    </lineage>
</organism>
<dbReference type="PANTHER" id="PTHR11766:SF1">
    <property type="entry name" value="TYROSINE--TRNA LIGASE"/>
    <property type="match status" value="1"/>
</dbReference>
<feature type="short sequence motif" description="'KMSKS' region" evidence="9">
    <location>
        <begin position="236"/>
        <end position="240"/>
    </location>
</feature>
<dbReference type="InterPro" id="IPR024108">
    <property type="entry name" value="Tyr-tRNA-ligase_bac_2"/>
</dbReference>
<dbReference type="PANTHER" id="PTHR11766">
    <property type="entry name" value="TYROSYL-TRNA SYNTHETASE"/>
    <property type="match status" value="1"/>
</dbReference>
<protein>
    <recommendedName>
        <fullName evidence="9">Tyrosine--tRNA ligase</fullName>
        <ecNumber evidence="9">6.1.1.1</ecNumber>
    </recommendedName>
    <alternativeName>
        <fullName evidence="9">Tyrosyl-tRNA synthetase</fullName>
        <shortName evidence="9">TyrRS</shortName>
    </alternativeName>
</protein>
<dbReference type="GO" id="GO:0005524">
    <property type="term" value="F:ATP binding"/>
    <property type="evidence" value="ECO:0007669"/>
    <property type="project" value="UniProtKB-UniRule"/>
</dbReference>
<dbReference type="SUPFAM" id="SSF55174">
    <property type="entry name" value="Alpha-L RNA-binding motif"/>
    <property type="match status" value="1"/>
</dbReference>
<evidence type="ECO:0000256" key="6">
    <source>
        <dbReference type="ARBA" id="ARBA00022917"/>
    </source>
</evidence>
<comment type="subcellular location">
    <subcellularLocation>
        <location evidence="9">Cytoplasm</location>
    </subcellularLocation>
</comment>
<dbReference type="InterPro" id="IPR024088">
    <property type="entry name" value="Tyr-tRNA-ligase_bac-type"/>
</dbReference>
<dbReference type="NCBIfam" id="TIGR00234">
    <property type="entry name" value="tyrS"/>
    <property type="match status" value="1"/>
</dbReference>
<proteinExistence type="inferred from homology"/>
<comment type="function">
    <text evidence="9">Catalyzes the attachment of tyrosine to tRNA(Tyr) in a two-step reaction: tyrosine is first activated by ATP to form Tyr-AMP and then transferred to the acceptor end of tRNA(Tyr).</text>
</comment>
<dbReference type="Pfam" id="PF00579">
    <property type="entry name" value="tRNA-synt_1b"/>
    <property type="match status" value="1"/>
</dbReference>
<evidence type="ECO:0000256" key="2">
    <source>
        <dbReference type="ARBA" id="ARBA00022598"/>
    </source>
</evidence>
<evidence type="ECO:0000256" key="10">
    <source>
        <dbReference type="PROSITE-ProRule" id="PRU00182"/>
    </source>
</evidence>
<feature type="short sequence motif" description="'HIGH' region" evidence="9">
    <location>
        <begin position="53"/>
        <end position="62"/>
    </location>
</feature>
<evidence type="ECO:0000256" key="7">
    <source>
        <dbReference type="ARBA" id="ARBA00023146"/>
    </source>
</evidence>
<dbReference type="InterPro" id="IPR001412">
    <property type="entry name" value="aa-tRNA-synth_I_CS"/>
</dbReference>
<feature type="domain" description="RNA-binding S4" evidence="11">
    <location>
        <begin position="344"/>
        <end position="406"/>
    </location>
</feature>
<evidence type="ECO:0000313" key="12">
    <source>
        <dbReference type="EMBL" id="QDU84946.1"/>
    </source>
</evidence>
<sequence>MSSESTTIPGSIEPGPQHLAAFARGAVDLIDEKQLAKVLAKGRPLRVKFGMDPSSPDLHIGHAVVLLKLRDLQRLGHQIVIIVGDATAMVGDPSGRNKLRPVLTRAQVEENLLTYVDQVGRVLDMERTEVRRNSEWFDRFGFADLLELSGRMTVARMLERDTFETRMKAGEPIGIHEFLYPLLQGWDSVEIQADVEFGGTDQLFNLLAGRQFQEQQGQMPQICITTPLINGSDGRKMSKSYGNAIGITATANDMFGGVMSFPDDAMPMLFQHLTRLPDDEVAALLAGHPRDAKQALAQAVTAQFHGDEAAGEAREAFVRQFAKKELPDDIPEIPFPASAGAEGLPLTVLLRELALVTSSSEARRAIEQGGVRIDGEPCTDPRAVIAPPSEVLLLQVGKRRFARVLPRG</sequence>
<dbReference type="GO" id="GO:0003723">
    <property type="term" value="F:RNA binding"/>
    <property type="evidence" value="ECO:0007669"/>
    <property type="project" value="UniProtKB-KW"/>
</dbReference>
<keyword evidence="7 9" id="KW-0030">Aminoacyl-tRNA synthetase</keyword>
<gene>
    <name evidence="9 12" type="primary">tyrS</name>
    <name evidence="12" type="ORF">Pla163_20660</name>
</gene>
<keyword evidence="6 9" id="KW-0648">Protein biosynthesis</keyword>
<evidence type="ECO:0000256" key="9">
    <source>
        <dbReference type="HAMAP-Rule" id="MF_02007"/>
    </source>
</evidence>
<dbReference type="PROSITE" id="PS00178">
    <property type="entry name" value="AA_TRNA_LIGASE_I"/>
    <property type="match status" value="1"/>
</dbReference>
<keyword evidence="13" id="KW-1185">Reference proteome</keyword>
<evidence type="ECO:0000256" key="1">
    <source>
        <dbReference type="ARBA" id="ARBA00022490"/>
    </source>
</evidence>
<dbReference type="SUPFAM" id="SSF52374">
    <property type="entry name" value="Nucleotidylyl transferase"/>
    <property type="match status" value="1"/>
</dbReference>
<comment type="catalytic activity">
    <reaction evidence="8 9">
        <text>tRNA(Tyr) + L-tyrosine + ATP = L-tyrosyl-tRNA(Tyr) + AMP + diphosphate + H(+)</text>
        <dbReference type="Rhea" id="RHEA:10220"/>
        <dbReference type="Rhea" id="RHEA-COMP:9706"/>
        <dbReference type="Rhea" id="RHEA-COMP:9707"/>
        <dbReference type="ChEBI" id="CHEBI:15378"/>
        <dbReference type="ChEBI" id="CHEBI:30616"/>
        <dbReference type="ChEBI" id="CHEBI:33019"/>
        <dbReference type="ChEBI" id="CHEBI:58315"/>
        <dbReference type="ChEBI" id="CHEBI:78442"/>
        <dbReference type="ChEBI" id="CHEBI:78536"/>
        <dbReference type="ChEBI" id="CHEBI:456215"/>
        <dbReference type="EC" id="6.1.1.1"/>
    </reaction>
</comment>
<dbReference type="GO" id="GO:0006437">
    <property type="term" value="P:tyrosyl-tRNA aminoacylation"/>
    <property type="evidence" value="ECO:0007669"/>
    <property type="project" value="UniProtKB-UniRule"/>
</dbReference>
<dbReference type="PRINTS" id="PR01040">
    <property type="entry name" value="TRNASYNTHTYR"/>
</dbReference>
<evidence type="ECO:0000256" key="8">
    <source>
        <dbReference type="ARBA" id="ARBA00048248"/>
    </source>
</evidence>
<keyword evidence="3 9" id="KW-0547">Nucleotide-binding</keyword>
<keyword evidence="1 9" id="KW-0963">Cytoplasm</keyword>
<feature type="binding site" evidence="9">
    <location>
        <position position="239"/>
    </location>
    <ligand>
        <name>ATP</name>
        <dbReference type="ChEBI" id="CHEBI:30616"/>
    </ligand>
</feature>
<evidence type="ECO:0000256" key="3">
    <source>
        <dbReference type="ARBA" id="ARBA00022741"/>
    </source>
</evidence>
<dbReference type="EMBL" id="CP036290">
    <property type="protein sequence ID" value="QDU84946.1"/>
    <property type="molecule type" value="Genomic_DNA"/>
</dbReference>
<name>A0A518D0F1_9BACT</name>
<dbReference type="Gene3D" id="1.10.240.10">
    <property type="entry name" value="Tyrosyl-Transfer RNA Synthetase"/>
    <property type="match status" value="1"/>
</dbReference>
<dbReference type="Gene3D" id="3.10.290.10">
    <property type="entry name" value="RNA-binding S4 domain"/>
    <property type="match status" value="1"/>
</dbReference>
<dbReference type="CDD" id="cd00165">
    <property type="entry name" value="S4"/>
    <property type="match status" value="1"/>
</dbReference>
<dbReference type="InterPro" id="IPR036986">
    <property type="entry name" value="S4_RNA-bd_sf"/>
</dbReference>
<dbReference type="Pfam" id="PF01479">
    <property type="entry name" value="S4"/>
    <property type="match status" value="1"/>
</dbReference>
<dbReference type="GO" id="GO:0005829">
    <property type="term" value="C:cytosol"/>
    <property type="evidence" value="ECO:0007669"/>
    <property type="project" value="TreeGrafter"/>
</dbReference>
<dbReference type="Proteomes" id="UP000319342">
    <property type="component" value="Chromosome"/>
</dbReference>
<accession>A0A518D0F1</accession>
<dbReference type="AlphaFoldDB" id="A0A518D0F1"/>
<dbReference type="GO" id="GO:0004831">
    <property type="term" value="F:tyrosine-tRNA ligase activity"/>
    <property type="evidence" value="ECO:0007669"/>
    <property type="project" value="UniProtKB-UniRule"/>
</dbReference>
<evidence type="ECO:0000256" key="4">
    <source>
        <dbReference type="ARBA" id="ARBA00022840"/>
    </source>
</evidence>
<dbReference type="EC" id="6.1.1.1" evidence="9"/>
<dbReference type="SMART" id="SM00363">
    <property type="entry name" value="S4"/>
    <property type="match status" value="1"/>
</dbReference>
<dbReference type="InterPro" id="IPR002307">
    <property type="entry name" value="Tyr-tRNA-ligase"/>
</dbReference>
<keyword evidence="2 9" id="KW-0436">Ligase</keyword>
<dbReference type="HAMAP" id="MF_02007">
    <property type="entry name" value="Tyr_tRNA_synth_type2"/>
    <property type="match status" value="1"/>
</dbReference>
<dbReference type="CDD" id="cd00805">
    <property type="entry name" value="TyrRS_core"/>
    <property type="match status" value="1"/>
</dbReference>
<dbReference type="RefSeq" id="WP_145187387.1">
    <property type="nucleotide sequence ID" value="NZ_CP036290.1"/>
</dbReference>
<dbReference type="InterPro" id="IPR002942">
    <property type="entry name" value="S4_RNA-bd"/>
</dbReference>
<dbReference type="InterPro" id="IPR014729">
    <property type="entry name" value="Rossmann-like_a/b/a_fold"/>
</dbReference>
<keyword evidence="4 9" id="KW-0067">ATP-binding</keyword>
<comment type="similarity">
    <text evidence="9">Belongs to the class-I aminoacyl-tRNA synthetase family. TyrS type 2 subfamily.</text>
</comment>